<dbReference type="VEuPathDB" id="FungiDB:H310_06992"/>
<evidence type="ECO:0000256" key="1">
    <source>
        <dbReference type="SAM" id="MobiDB-lite"/>
    </source>
</evidence>
<protein>
    <submittedName>
        <fullName evidence="2">Uncharacterized protein</fullName>
    </submittedName>
</protein>
<reference evidence="2 3" key="1">
    <citation type="submission" date="2018-08" db="EMBL/GenBank/DDBJ databases">
        <title>Aphanomyces genome sequencing and annotation.</title>
        <authorList>
            <person name="Minardi D."/>
            <person name="Oidtmann B."/>
            <person name="Van Der Giezen M."/>
            <person name="Studholme D.J."/>
        </authorList>
    </citation>
    <scope>NUCLEOTIDE SEQUENCE [LARGE SCALE GENOMIC DNA]</scope>
    <source>
        <strain evidence="2 3">NJM0002</strain>
    </source>
</reference>
<organism evidence="2 3">
    <name type="scientific">Aphanomyces invadans</name>
    <dbReference type="NCBI Taxonomy" id="157072"/>
    <lineage>
        <taxon>Eukaryota</taxon>
        <taxon>Sar</taxon>
        <taxon>Stramenopiles</taxon>
        <taxon>Oomycota</taxon>
        <taxon>Saprolegniomycetes</taxon>
        <taxon>Saprolegniales</taxon>
        <taxon>Verrucalvaceae</taxon>
        <taxon>Aphanomyces</taxon>
    </lineage>
</organism>
<evidence type="ECO:0000313" key="2">
    <source>
        <dbReference type="EMBL" id="RHY25461.1"/>
    </source>
</evidence>
<dbReference type="AlphaFoldDB" id="A0A3R6YU44"/>
<dbReference type="Pfam" id="PF14223">
    <property type="entry name" value="Retrotran_gag_2"/>
    <property type="match status" value="1"/>
</dbReference>
<accession>A0A3R6YU44</accession>
<dbReference type="Proteomes" id="UP000285060">
    <property type="component" value="Unassembled WGS sequence"/>
</dbReference>
<feature type="compositionally biased region" description="Acidic residues" evidence="1">
    <location>
        <begin position="15"/>
        <end position="25"/>
    </location>
</feature>
<proteinExistence type="predicted"/>
<feature type="region of interest" description="Disordered" evidence="1">
    <location>
        <begin position="1"/>
        <end position="28"/>
    </location>
</feature>
<sequence>MSVAPIKFQSQSGEETGEEAEDDDDYGSKEDKAFDILVNSLDDDNLAYVSHMTTSKAVWDLLVKRYEARTYADVSHIIHELHTKVYTPGSSMLKHITDLRSLQQKLLLMGSRVDDEMLGRILLTSAKEAFPTTVEILRSREPSPTLDQIINRLLSKEDEVKIGTYTKRKGDSDQLLYTGKTDNQGPYKKQAVKNNCHYCSKIGYHAFESRYKKRNLAKGVKRKCMSTQDEDQINVLQHGHEGFILATTDDFTRLSLEDVWILDSACTADVTGNKALITKLVRSQLSALQLADNSTVQSMHTGLLSIQVDEDHRLDRPKAKYDGLWRNGTSTWRF</sequence>
<gene>
    <name evidence="2" type="ORF">DYB32_008296</name>
</gene>
<keyword evidence="3" id="KW-1185">Reference proteome</keyword>
<dbReference type="EMBL" id="QUSY01001283">
    <property type="protein sequence ID" value="RHY25461.1"/>
    <property type="molecule type" value="Genomic_DNA"/>
</dbReference>
<evidence type="ECO:0000313" key="3">
    <source>
        <dbReference type="Proteomes" id="UP000285060"/>
    </source>
</evidence>
<comment type="caution">
    <text evidence="2">The sequence shown here is derived from an EMBL/GenBank/DDBJ whole genome shotgun (WGS) entry which is preliminary data.</text>
</comment>
<name>A0A3R6YU44_9STRA</name>